<proteinExistence type="evidence at transcript level"/>
<dbReference type="EMBL" id="GADI01002796">
    <property type="protein sequence ID" value="JAA71012.1"/>
    <property type="molecule type" value="mRNA"/>
</dbReference>
<accession>A0A0K8RIN7</accession>
<evidence type="ECO:0000256" key="1">
    <source>
        <dbReference type="SAM" id="SignalP"/>
    </source>
</evidence>
<name>A0A0K8RIN7_IXORI</name>
<organism evidence="2">
    <name type="scientific">Ixodes ricinus</name>
    <name type="common">Common tick</name>
    <name type="synonym">Acarus ricinus</name>
    <dbReference type="NCBI Taxonomy" id="34613"/>
    <lineage>
        <taxon>Eukaryota</taxon>
        <taxon>Metazoa</taxon>
        <taxon>Ecdysozoa</taxon>
        <taxon>Arthropoda</taxon>
        <taxon>Chelicerata</taxon>
        <taxon>Arachnida</taxon>
        <taxon>Acari</taxon>
        <taxon>Parasitiformes</taxon>
        <taxon>Ixodida</taxon>
        <taxon>Ixodoidea</taxon>
        <taxon>Ixodidae</taxon>
        <taxon>Ixodinae</taxon>
        <taxon>Ixodes</taxon>
    </lineage>
</organism>
<protein>
    <submittedName>
        <fullName evidence="2">Putative ixodes 8-cys protein</fullName>
    </submittedName>
</protein>
<reference evidence="2" key="1">
    <citation type="submission" date="2012-12" db="EMBL/GenBank/DDBJ databases">
        <title>Identification and characterization of a phenylalanine ammonia-lyase gene family in Isatis indigotica Fort.</title>
        <authorList>
            <person name="Liu Q."/>
            <person name="Chen J."/>
            <person name="Zhou X."/>
            <person name="Di P."/>
            <person name="Xiao Y."/>
            <person name="Xuan H."/>
            <person name="Zhang L."/>
            <person name="Chen W."/>
        </authorList>
    </citation>
    <scope>NUCLEOTIDE SEQUENCE</scope>
    <source>
        <tissue evidence="2">Salivary gland</tissue>
    </source>
</reference>
<feature type="signal peptide" evidence="1">
    <location>
        <begin position="1"/>
        <end position="23"/>
    </location>
</feature>
<sequence>MSRLIFFFLTFITVYLCVDVVKGAVEENDLPPFVRGRHSRHQLLENLKASCKRHHGTRVIADLQLGKCEMTCATGTWGLFSSSLVKLTMKEPCDNAGGRCYPPGVCAHES</sequence>
<evidence type="ECO:0000313" key="2">
    <source>
        <dbReference type="EMBL" id="JAA71012.1"/>
    </source>
</evidence>
<dbReference type="AlphaFoldDB" id="A0A0K8RIN7"/>
<feature type="chain" id="PRO_5005517825" evidence="1">
    <location>
        <begin position="24"/>
        <end position="110"/>
    </location>
</feature>
<keyword evidence="1" id="KW-0732">Signal</keyword>